<organism evidence="5 6">
    <name type="scientific">Symbiodinium natans</name>
    <dbReference type="NCBI Taxonomy" id="878477"/>
    <lineage>
        <taxon>Eukaryota</taxon>
        <taxon>Sar</taxon>
        <taxon>Alveolata</taxon>
        <taxon>Dinophyceae</taxon>
        <taxon>Suessiales</taxon>
        <taxon>Symbiodiniaceae</taxon>
        <taxon>Symbiodinium</taxon>
    </lineage>
</organism>
<evidence type="ECO:0000313" key="6">
    <source>
        <dbReference type="Proteomes" id="UP000604046"/>
    </source>
</evidence>
<dbReference type="SUPFAM" id="SSF47095">
    <property type="entry name" value="HMG-box"/>
    <property type="match status" value="2"/>
</dbReference>
<feature type="region of interest" description="Disordered" evidence="3">
    <location>
        <begin position="32"/>
        <end position="62"/>
    </location>
</feature>
<feature type="region of interest" description="Disordered" evidence="3">
    <location>
        <begin position="127"/>
        <end position="160"/>
    </location>
</feature>
<dbReference type="CDD" id="cd00084">
    <property type="entry name" value="HMG-box_SF"/>
    <property type="match status" value="1"/>
</dbReference>
<dbReference type="Pfam" id="PF00505">
    <property type="entry name" value="HMG_box"/>
    <property type="match status" value="2"/>
</dbReference>
<dbReference type="PANTHER" id="PTHR48112:SF22">
    <property type="entry name" value="MITOCHONDRIAL TRANSCRIPTION FACTOR A, ISOFORM B"/>
    <property type="match status" value="1"/>
</dbReference>
<dbReference type="Gene3D" id="1.10.30.10">
    <property type="entry name" value="High mobility group box domain"/>
    <property type="match status" value="2"/>
</dbReference>
<dbReference type="Proteomes" id="UP000604046">
    <property type="component" value="Unassembled WGS sequence"/>
</dbReference>
<keyword evidence="1 2" id="KW-0238">DNA-binding</keyword>
<evidence type="ECO:0000259" key="4">
    <source>
        <dbReference type="PROSITE" id="PS50118"/>
    </source>
</evidence>
<sequence length="224" mass="25719">MVRRPLLTSLFLALLGAFGSLPFLRFSPGLPRHPRDRGVTAGEAARKGKVASAPSDPPKRPLTSYLRFCKEERAKVMKRLGKSAEVKDITRELGALWRQLSAKAKKPYEDEAKEEFEEYRKQKAAFLDAGGTMPQRRMPQRRQTKPKKDPNKPKRPGSAYNLWVADNYKQVQEKRPDFKATQVIAQLGSDWKKVTPATKKKYEQLKEKKLKEYQKALEKYQASE</sequence>
<dbReference type="AlphaFoldDB" id="A0A812J874"/>
<keyword evidence="2" id="KW-0539">Nucleus</keyword>
<dbReference type="GO" id="GO:0006357">
    <property type="term" value="P:regulation of transcription by RNA polymerase II"/>
    <property type="evidence" value="ECO:0007669"/>
    <property type="project" value="TreeGrafter"/>
</dbReference>
<evidence type="ECO:0000256" key="2">
    <source>
        <dbReference type="PROSITE-ProRule" id="PRU00267"/>
    </source>
</evidence>
<evidence type="ECO:0000313" key="5">
    <source>
        <dbReference type="EMBL" id="CAE7197724.1"/>
    </source>
</evidence>
<proteinExistence type="predicted"/>
<dbReference type="GO" id="GO:0005634">
    <property type="term" value="C:nucleus"/>
    <property type="evidence" value="ECO:0007669"/>
    <property type="project" value="UniProtKB-UniRule"/>
</dbReference>
<dbReference type="InterPro" id="IPR050342">
    <property type="entry name" value="HMGB"/>
</dbReference>
<feature type="domain" description="HMG box" evidence="4">
    <location>
        <begin position="58"/>
        <end position="127"/>
    </location>
</feature>
<protein>
    <submittedName>
        <fullName evidence="5">Tfam protein</fullName>
    </submittedName>
</protein>
<feature type="DNA-binding region" description="HMG box" evidence="2">
    <location>
        <begin position="58"/>
        <end position="127"/>
    </location>
</feature>
<dbReference type="OrthoDB" id="416309at2759"/>
<gene>
    <name evidence="5" type="primary">Tfam</name>
    <name evidence="5" type="ORF">SNAT2548_LOCUS5631</name>
</gene>
<dbReference type="SMART" id="SM00398">
    <property type="entry name" value="HMG"/>
    <property type="match status" value="2"/>
</dbReference>
<dbReference type="PANTHER" id="PTHR48112">
    <property type="entry name" value="HIGH MOBILITY GROUP PROTEIN DSP1"/>
    <property type="match status" value="1"/>
</dbReference>
<name>A0A812J874_9DINO</name>
<dbReference type="EMBL" id="CAJNDS010000361">
    <property type="protein sequence ID" value="CAE7197724.1"/>
    <property type="molecule type" value="Genomic_DNA"/>
</dbReference>
<reference evidence="5" key="1">
    <citation type="submission" date="2021-02" db="EMBL/GenBank/DDBJ databases">
        <authorList>
            <person name="Dougan E. K."/>
            <person name="Rhodes N."/>
            <person name="Thang M."/>
            <person name="Chan C."/>
        </authorList>
    </citation>
    <scope>NUCLEOTIDE SEQUENCE</scope>
</reference>
<dbReference type="PROSITE" id="PS50118">
    <property type="entry name" value="HMG_BOX_2"/>
    <property type="match status" value="2"/>
</dbReference>
<keyword evidence="6" id="KW-1185">Reference proteome</keyword>
<accession>A0A812J874</accession>
<dbReference type="InterPro" id="IPR036910">
    <property type="entry name" value="HMG_box_dom_sf"/>
</dbReference>
<comment type="caution">
    <text evidence="5">The sequence shown here is derived from an EMBL/GenBank/DDBJ whole genome shotgun (WGS) entry which is preliminary data.</text>
</comment>
<evidence type="ECO:0000256" key="3">
    <source>
        <dbReference type="SAM" id="MobiDB-lite"/>
    </source>
</evidence>
<dbReference type="InterPro" id="IPR009071">
    <property type="entry name" value="HMG_box_dom"/>
</dbReference>
<evidence type="ECO:0000256" key="1">
    <source>
        <dbReference type="ARBA" id="ARBA00023125"/>
    </source>
</evidence>
<dbReference type="GO" id="GO:0003677">
    <property type="term" value="F:DNA binding"/>
    <property type="evidence" value="ECO:0007669"/>
    <property type="project" value="UniProtKB-UniRule"/>
</dbReference>
<feature type="domain" description="HMG box" evidence="4">
    <location>
        <begin position="153"/>
        <end position="221"/>
    </location>
</feature>
<feature type="DNA-binding region" description="HMG box" evidence="2">
    <location>
        <begin position="153"/>
        <end position="221"/>
    </location>
</feature>